<sequence>MAFRKLSIPLFFDIIAALNCLSQSQSDKNVT</sequence>
<reference evidence="2" key="2">
    <citation type="journal article" date="2015" name="Data Brief">
        <title>Shoot transcriptome of the giant reed, Arundo donax.</title>
        <authorList>
            <person name="Barrero R.A."/>
            <person name="Guerrero F.D."/>
            <person name="Moolhuijzen P."/>
            <person name="Goolsby J.A."/>
            <person name="Tidwell J."/>
            <person name="Bellgard S.E."/>
            <person name="Bellgard M.I."/>
        </authorList>
    </citation>
    <scope>NUCLEOTIDE SEQUENCE</scope>
    <source>
        <tissue evidence="2">Shoot tissue taken approximately 20 cm above the soil surface</tissue>
    </source>
</reference>
<accession>A0A0A9BE10</accession>
<feature type="signal peptide" evidence="1">
    <location>
        <begin position="1"/>
        <end position="17"/>
    </location>
</feature>
<dbReference type="EMBL" id="GBRH01236339">
    <property type="protein sequence ID" value="JAD61556.1"/>
    <property type="molecule type" value="Transcribed_RNA"/>
</dbReference>
<reference evidence="2" key="1">
    <citation type="submission" date="2014-09" db="EMBL/GenBank/DDBJ databases">
        <authorList>
            <person name="Magalhaes I.L.F."/>
            <person name="Oliveira U."/>
            <person name="Santos F.R."/>
            <person name="Vidigal T.H.D.A."/>
            <person name="Brescovit A.D."/>
            <person name="Santos A.J."/>
        </authorList>
    </citation>
    <scope>NUCLEOTIDE SEQUENCE</scope>
    <source>
        <tissue evidence="2">Shoot tissue taken approximately 20 cm above the soil surface</tissue>
    </source>
</reference>
<feature type="chain" id="PRO_5005168848" evidence="1">
    <location>
        <begin position="18"/>
        <end position="31"/>
    </location>
</feature>
<evidence type="ECO:0000256" key="1">
    <source>
        <dbReference type="SAM" id="SignalP"/>
    </source>
</evidence>
<evidence type="ECO:0000313" key="2">
    <source>
        <dbReference type="EMBL" id="JAD61556.1"/>
    </source>
</evidence>
<proteinExistence type="predicted"/>
<name>A0A0A9BE10_ARUDO</name>
<keyword evidence="1" id="KW-0732">Signal</keyword>
<protein>
    <submittedName>
        <fullName evidence="2">Uncharacterized protein</fullName>
    </submittedName>
</protein>
<organism evidence="2">
    <name type="scientific">Arundo donax</name>
    <name type="common">Giant reed</name>
    <name type="synonym">Donax arundinaceus</name>
    <dbReference type="NCBI Taxonomy" id="35708"/>
    <lineage>
        <taxon>Eukaryota</taxon>
        <taxon>Viridiplantae</taxon>
        <taxon>Streptophyta</taxon>
        <taxon>Embryophyta</taxon>
        <taxon>Tracheophyta</taxon>
        <taxon>Spermatophyta</taxon>
        <taxon>Magnoliopsida</taxon>
        <taxon>Liliopsida</taxon>
        <taxon>Poales</taxon>
        <taxon>Poaceae</taxon>
        <taxon>PACMAD clade</taxon>
        <taxon>Arundinoideae</taxon>
        <taxon>Arundineae</taxon>
        <taxon>Arundo</taxon>
    </lineage>
</organism>
<dbReference type="AlphaFoldDB" id="A0A0A9BE10"/>